<keyword evidence="1" id="KW-1133">Transmembrane helix</keyword>
<keyword evidence="1" id="KW-0812">Transmembrane</keyword>
<evidence type="ECO:0000313" key="3">
    <source>
        <dbReference type="Proteomes" id="UP000186309"/>
    </source>
</evidence>
<gene>
    <name evidence="2" type="ORF">BSF38_03410</name>
</gene>
<protein>
    <submittedName>
        <fullName evidence="2">Uncharacterized protein</fullName>
    </submittedName>
</protein>
<organism evidence="2 3">
    <name type="scientific">Paludisphaera borealis</name>
    <dbReference type="NCBI Taxonomy" id="1387353"/>
    <lineage>
        <taxon>Bacteria</taxon>
        <taxon>Pseudomonadati</taxon>
        <taxon>Planctomycetota</taxon>
        <taxon>Planctomycetia</taxon>
        <taxon>Isosphaerales</taxon>
        <taxon>Isosphaeraceae</taxon>
        <taxon>Paludisphaera</taxon>
    </lineage>
</organism>
<dbReference type="OrthoDB" id="4201760at2"/>
<dbReference type="AlphaFoldDB" id="A0A1U7CSF7"/>
<dbReference type="KEGG" id="pbor:BSF38_03410"/>
<accession>A0A1U7CSF7</accession>
<keyword evidence="1" id="KW-0472">Membrane</keyword>
<dbReference type="RefSeq" id="WP_145952182.1">
    <property type="nucleotide sequence ID" value="NZ_CP019082.1"/>
</dbReference>
<reference evidence="3" key="1">
    <citation type="submission" date="2016-12" db="EMBL/GenBank/DDBJ databases">
        <title>Comparative genomics of four Isosphaeraceae planctomycetes: a common pool of plasmids and glycoside hydrolase genes.</title>
        <authorList>
            <person name="Ivanova A."/>
        </authorList>
    </citation>
    <scope>NUCLEOTIDE SEQUENCE [LARGE SCALE GENOMIC DNA]</scope>
    <source>
        <strain evidence="3">PX4</strain>
    </source>
</reference>
<dbReference type="Proteomes" id="UP000186309">
    <property type="component" value="Chromosome"/>
</dbReference>
<feature type="transmembrane region" description="Helical" evidence="1">
    <location>
        <begin position="12"/>
        <end position="31"/>
    </location>
</feature>
<sequence length="193" mass="21641">MPNERSTIWNALLGLVLLSLIVSGLIWLGHYLISTFAGLNPNIAAAIVAAFATVTVSVLTVVVGKRLEALTLITKEHRERKIPVYEDFIKFWLKYLFSGKAGDTPLSDEEVIRFLSEYTQRMMVWGSDEVIAAWVKFRYSSMNAEQQSESSKILVDLEQLILAMRRDLGHKNQGFKTGDILRMFVNDVGTASG</sequence>
<proteinExistence type="predicted"/>
<evidence type="ECO:0000256" key="1">
    <source>
        <dbReference type="SAM" id="Phobius"/>
    </source>
</evidence>
<evidence type="ECO:0000313" key="2">
    <source>
        <dbReference type="EMBL" id="APW61880.1"/>
    </source>
</evidence>
<dbReference type="EMBL" id="CP019082">
    <property type="protein sequence ID" value="APW61880.1"/>
    <property type="molecule type" value="Genomic_DNA"/>
</dbReference>
<feature type="transmembrane region" description="Helical" evidence="1">
    <location>
        <begin position="43"/>
        <end position="63"/>
    </location>
</feature>
<keyword evidence="3" id="KW-1185">Reference proteome</keyword>
<name>A0A1U7CSF7_9BACT</name>